<gene>
    <name evidence="1" type="ORF">A2319_02915</name>
</gene>
<dbReference type="EMBL" id="MHKI01000017">
    <property type="protein sequence ID" value="OGY86671.1"/>
    <property type="molecule type" value="Genomic_DNA"/>
</dbReference>
<protein>
    <submittedName>
        <fullName evidence="1">Cell filamentation protein Fic</fullName>
    </submittedName>
</protein>
<dbReference type="Pfam" id="PF13310">
    <property type="entry name" value="Virulence_RhuM"/>
    <property type="match status" value="1"/>
</dbReference>
<reference evidence="1 2" key="1">
    <citation type="journal article" date="2016" name="Nat. Commun.">
        <title>Thousands of microbial genomes shed light on interconnected biogeochemical processes in an aquifer system.</title>
        <authorList>
            <person name="Anantharaman K."/>
            <person name="Brown C.T."/>
            <person name="Hug L.A."/>
            <person name="Sharon I."/>
            <person name="Castelle C.J."/>
            <person name="Probst A.J."/>
            <person name="Thomas B.C."/>
            <person name="Singh A."/>
            <person name="Wilkins M.J."/>
            <person name="Karaoz U."/>
            <person name="Brodie E.L."/>
            <person name="Williams K.H."/>
            <person name="Hubbard S.S."/>
            <person name="Banfield J.F."/>
        </authorList>
    </citation>
    <scope>NUCLEOTIDE SEQUENCE [LARGE SCALE GENOMIC DNA]</scope>
</reference>
<evidence type="ECO:0000313" key="1">
    <source>
        <dbReference type="EMBL" id="OGY86671.1"/>
    </source>
</evidence>
<comment type="caution">
    <text evidence="1">The sequence shown here is derived from an EMBL/GenBank/DDBJ whole genome shotgun (WGS) entry which is preliminary data.</text>
</comment>
<dbReference type="Proteomes" id="UP000176420">
    <property type="component" value="Unassembled WGS sequence"/>
</dbReference>
<evidence type="ECO:0000313" key="2">
    <source>
        <dbReference type="Proteomes" id="UP000176420"/>
    </source>
</evidence>
<sequence length="330" mass="38075">MNNQKIIIYNSADGQAKLEVRLENETVWLNQKQMAELFDCSVDNVSLHIKNIFKDGELKENSVAEEYSTTASDGKNYLVKHYNLDAIISVGYRINSLRGTRFRQWATARLREYLIQGFSMNDEFLKNNGGGLYWKKLLSRIRDIRSSEKMLYRQALDLYATSVDYDPKSLHSIKFFKIVQNKLHYAAHKQTASEVIYNRADSNKEFMGLSVFAGDLPVLEEVRIAKNYLSAKELEKLNRLVSAYFELAELRAMDKQVMRMADHIKSLDKLLSDYGEGVLLDAGKITHRQAIEKAENEYKKYQIKTLSPVEGAYLESMKALEKKVKNKPKK</sequence>
<name>A0A1G2BBZ7_9BACT</name>
<dbReference type="PANTHER" id="PTHR35810">
    <property type="entry name" value="CYTOPLASMIC PROTEIN-RELATED"/>
    <property type="match status" value="1"/>
</dbReference>
<dbReference type="PANTHER" id="PTHR35810:SF1">
    <property type="entry name" value="CYTOPLASMIC PROTEIN"/>
    <property type="match status" value="1"/>
</dbReference>
<accession>A0A1G2BBZ7</accession>
<dbReference type="InterPro" id="IPR011204">
    <property type="entry name" value="Virulence_RhuM-like"/>
</dbReference>
<dbReference type="PIRSF" id="PIRSF015268">
    <property type="entry name" value="Virulence_RhuM"/>
    <property type="match status" value="1"/>
</dbReference>
<dbReference type="AlphaFoldDB" id="A0A1G2BBZ7"/>
<proteinExistence type="predicted"/>
<organism evidence="1 2">
    <name type="scientific">Candidatus Kerfeldbacteria bacterium RIFOXYB2_FULL_38_14</name>
    <dbReference type="NCBI Taxonomy" id="1798547"/>
    <lineage>
        <taxon>Bacteria</taxon>
        <taxon>Candidatus Kerfeldiibacteriota</taxon>
    </lineage>
</organism>